<proteinExistence type="predicted"/>
<gene>
    <name evidence="1" type="ORF">ARMSODRAFT_204261</name>
</gene>
<dbReference type="Proteomes" id="UP000218334">
    <property type="component" value="Unassembled WGS sequence"/>
</dbReference>
<dbReference type="AlphaFoldDB" id="A0A2H3BNE0"/>
<evidence type="ECO:0000313" key="2">
    <source>
        <dbReference type="Proteomes" id="UP000218334"/>
    </source>
</evidence>
<organism evidence="1 2">
    <name type="scientific">Armillaria solidipes</name>
    <dbReference type="NCBI Taxonomy" id="1076256"/>
    <lineage>
        <taxon>Eukaryota</taxon>
        <taxon>Fungi</taxon>
        <taxon>Dikarya</taxon>
        <taxon>Basidiomycota</taxon>
        <taxon>Agaricomycotina</taxon>
        <taxon>Agaricomycetes</taxon>
        <taxon>Agaricomycetidae</taxon>
        <taxon>Agaricales</taxon>
        <taxon>Marasmiineae</taxon>
        <taxon>Physalacriaceae</taxon>
        <taxon>Armillaria</taxon>
    </lineage>
</organism>
<accession>A0A2H3BNE0</accession>
<sequence>MTTVKIFREKWCRSGRHRMKQGRNQVHHRGRVWSLENRYAVPIRNTGVLCRHKTCGRREAQEGRGKMSNMSTWRRPVRRLVPSLFDPSWHVLIPAAKCGDRVLFQRLSCSYFGSLPSCFLGQLVRIPKPRLSFLAVSARETLTLSQPPKNLTK</sequence>
<dbReference type="EMBL" id="KZ293432">
    <property type="protein sequence ID" value="PBK68492.1"/>
    <property type="molecule type" value="Genomic_DNA"/>
</dbReference>
<evidence type="ECO:0000313" key="1">
    <source>
        <dbReference type="EMBL" id="PBK68492.1"/>
    </source>
</evidence>
<reference evidence="2" key="1">
    <citation type="journal article" date="2017" name="Nat. Ecol. Evol.">
        <title>Genome expansion and lineage-specific genetic innovations in the forest pathogenic fungi Armillaria.</title>
        <authorList>
            <person name="Sipos G."/>
            <person name="Prasanna A.N."/>
            <person name="Walter M.C."/>
            <person name="O'Connor E."/>
            <person name="Balint B."/>
            <person name="Krizsan K."/>
            <person name="Kiss B."/>
            <person name="Hess J."/>
            <person name="Varga T."/>
            <person name="Slot J."/>
            <person name="Riley R."/>
            <person name="Boka B."/>
            <person name="Rigling D."/>
            <person name="Barry K."/>
            <person name="Lee J."/>
            <person name="Mihaltcheva S."/>
            <person name="LaButti K."/>
            <person name="Lipzen A."/>
            <person name="Waldron R."/>
            <person name="Moloney N.M."/>
            <person name="Sperisen C."/>
            <person name="Kredics L."/>
            <person name="Vagvoelgyi C."/>
            <person name="Patrignani A."/>
            <person name="Fitzpatrick D."/>
            <person name="Nagy I."/>
            <person name="Doyle S."/>
            <person name="Anderson J.B."/>
            <person name="Grigoriev I.V."/>
            <person name="Gueldener U."/>
            <person name="Muensterkoetter M."/>
            <person name="Nagy L.G."/>
        </authorList>
    </citation>
    <scope>NUCLEOTIDE SEQUENCE [LARGE SCALE GENOMIC DNA]</scope>
    <source>
        <strain evidence="2">28-4</strain>
    </source>
</reference>
<name>A0A2H3BNE0_9AGAR</name>
<keyword evidence="2" id="KW-1185">Reference proteome</keyword>
<protein>
    <submittedName>
        <fullName evidence="1">Uncharacterized protein</fullName>
    </submittedName>
</protein>